<keyword evidence="5" id="KW-0777">Teichoic acid biosynthesis</keyword>
<keyword evidence="3" id="KW-1003">Cell membrane</keyword>
<dbReference type="InterPro" id="IPR001296">
    <property type="entry name" value="Glyco_trans_1"/>
</dbReference>
<evidence type="ECO:0000256" key="1">
    <source>
        <dbReference type="ARBA" id="ARBA00004202"/>
    </source>
</evidence>
<dbReference type="EMBL" id="CP049888">
    <property type="protein sequence ID" value="QIL50798.1"/>
    <property type="molecule type" value="Genomic_DNA"/>
</dbReference>
<dbReference type="GO" id="GO:0047355">
    <property type="term" value="F:CDP-glycerol glycerophosphotransferase activity"/>
    <property type="evidence" value="ECO:0007669"/>
    <property type="project" value="InterPro"/>
</dbReference>
<keyword evidence="9" id="KW-1185">Reference proteome</keyword>
<dbReference type="Gene3D" id="3.40.50.12580">
    <property type="match status" value="1"/>
</dbReference>
<organism evidence="8 9">
    <name type="scientific">Weissella coleopterorum</name>
    <dbReference type="NCBI Taxonomy" id="2714949"/>
    <lineage>
        <taxon>Bacteria</taxon>
        <taxon>Bacillati</taxon>
        <taxon>Bacillota</taxon>
        <taxon>Bacilli</taxon>
        <taxon>Lactobacillales</taxon>
        <taxon>Lactobacillaceae</taxon>
        <taxon>Weissella</taxon>
    </lineage>
</organism>
<evidence type="ECO:0000259" key="7">
    <source>
        <dbReference type="Pfam" id="PF00534"/>
    </source>
</evidence>
<dbReference type="GO" id="GO:0005886">
    <property type="term" value="C:plasma membrane"/>
    <property type="evidence" value="ECO:0007669"/>
    <property type="project" value="UniProtKB-SubCell"/>
</dbReference>
<dbReference type="InterPro" id="IPR043149">
    <property type="entry name" value="TagF_N"/>
</dbReference>
<dbReference type="PANTHER" id="PTHR37316:SF3">
    <property type="entry name" value="TEICHOIC ACID GLYCEROL-PHOSPHATE TRANSFERASE"/>
    <property type="match status" value="1"/>
</dbReference>
<evidence type="ECO:0000256" key="3">
    <source>
        <dbReference type="ARBA" id="ARBA00022475"/>
    </source>
</evidence>
<dbReference type="Gene3D" id="3.40.50.11820">
    <property type="match status" value="1"/>
</dbReference>
<dbReference type="GO" id="GO:0019350">
    <property type="term" value="P:teichoic acid biosynthetic process"/>
    <property type="evidence" value="ECO:0007669"/>
    <property type="project" value="UniProtKB-KW"/>
</dbReference>
<sequence>MNKFIKIAAKRARKYLPRYYDPSRPYRGYYDRNYDHAKIEKNSILYEVRDGQSMTDSPLFIFLSLIEDDKYKKYKHIWVIRDGVDEKSFIINVPREYRNRIELVQRNTILYAKWLLKAEYLITNSTFQNFFHKRRGQHYINTWHGTPLKFMGYDVPGSKTSLKNVQRNFMMTDFLISPNKHTTNLFLNKYKLNGMYEGTILESGYPRNDILFDYDESVLTDLRSMGIHLNGKPIVLYTPTWKGTAINSPAGSMEQILAETNILQTANQDKQILVKVHPYAYRQALREPQLSKILIPDVIDANRILSIVDTLVTDYSSIFFDFLITNRPIVFYSWDKEQYDIYRGMYLDESDLPAPVLNNINEVADYISKNYDTNNNRYQSMKLKMTSLEDGLSTQRVIDRIFDQVKFNNGREIHLRNSKKKVLIFTGGMINNGITTSLQNLTRNIDYDKYDVSVITWDSNTKEKVDNVNRLDEHVRILYRFGWSSFTFVESFEDKFIQHFGIKPWNKWLIPVKGYKRDIHRLIGETNFDAAIDFSGYSYNGSRIIAFLNASVKSVFQHNDLWADAHKVIKGKQPNKRGLLTLFSLYYKYDHVVSVSEKLADINAVKLERFTRKDQQSFSKNTLNLNQYLDEENDDFVEISTINEGVVFKKLSVTSYEDLTHYYQGNSDEIYYDNEDKYIGITKITFDNGVELVKLIKNNLPYVWVEMKDIEFTNEIIITEEQYDRKVFWINKNRRNVYENIDKKQAITRGWLLNNSFAKSEKIVKTNVGEYIKFKIPGSKQYGFIDKRSIKWLNSDHLTFMQKIWNIRKHGEDSFDSQYRLICYIGDENQTSLWSEPPKVSSKSILINNKNRLNHNNLYLVNASSVYKNVRYFRIIDEDGSFWINDQDLTVLDFHESALKVGIDENTLLSGSLTDDGRKISRDDFGVVDKDNNIQILSITDEIYKTKNTLMLNPVKNVFYWSSKKLTMNLSNSYSVISTSNKEDVKNYIDEIQAKFAVDTKMLDQTDAIDILKIKRHNNNVLKTRKLDNFEIKSIENKFITIFDDINGNILYKHLEMPDFIHVSRFLIQGGDIWFNGIDPDGKHIIFTIEQDNMDESKEDMNIFLNKLIYMSMGRLSPEKNHISLLIAFKKVLLKKPNARLWILGDGKMRQDLEKLTVILNIEKYVVFWGFNDNPQEFLQKSDVFVHPSYFEGQPMVLLEALNQNALVVASNITANVAVIGNQEYGLIMKDVSSKAIEDGMFQIVDNNFEFDIFDENLYNQAAIDHFSDNILDK</sequence>
<dbReference type="GO" id="GO:0016757">
    <property type="term" value="F:glycosyltransferase activity"/>
    <property type="evidence" value="ECO:0007669"/>
    <property type="project" value="InterPro"/>
</dbReference>
<keyword evidence="4 8" id="KW-0808">Transferase</keyword>
<dbReference type="Gene3D" id="3.40.50.2000">
    <property type="entry name" value="Glycogen Phosphorylase B"/>
    <property type="match status" value="1"/>
</dbReference>
<dbReference type="InterPro" id="IPR051612">
    <property type="entry name" value="Teichoic_Acid_Biosynth"/>
</dbReference>
<proteinExistence type="inferred from homology"/>
<gene>
    <name evidence="8" type="ORF">G7084_05410</name>
</gene>
<dbReference type="PANTHER" id="PTHR37316">
    <property type="entry name" value="TEICHOIC ACID GLYCEROL-PHOSPHATE PRIMASE"/>
    <property type="match status" value="1"/>
</dbReference>
<evidence type="ECO:0000256" key="5">
    <source>
        <dbReference type="ARBA" id="ARBA00022944"/>
    </source>
</evidence>
<reference evidence="8 9" key="1">
    <citation type="submission" date="2020-03" db="EMBL/GenBank/DDBJ databases">
        <title>Weissella sp. nov., isolated from Cybister lewisianus.</title>
        <authorList>
            <person name="Hyun D.-W."/>
            <person name="Bae J.-W."/>
        </authorList>
    </citation>
    <scope>NUCLEOTIDE SEQUENCE [LARGE SCALE GENOMIC DNA]</scope>
    <source>
        <strain evidence="8 9">HDW19</strain>
    </source>
</reference>
<evidence type="ECO:0000256" key="6">
    <source>
        <dbReference type="ARBA" id="ARBA00023136"/>
    </source>
</evidence>
<name>A0A6G8B0G0_9LACO</name>
<dbReference type="Pfam" id="PF04464">
    <property type="entry name" value="Glyphos_transf"/>
    <property type="match status" value="1"/>
</dbReference>
<dbReference type="Pfam" id="PF00534">
    <property type="entry name" value="Glycos_transf_1"/>
    <property type="match status" value="1"/>
</dbReference>
<evidence type="ECO:0000256" key="2">
    <source>
        <dbReference type="ARBA" id="ARBA00010488"/>
    </source>
</evidence>
<evidence type="ECO:0000313" key="9">
    <source>
        <dbReference type="Proteomes" id="UP000500741"/>
    </source>
</evidence>
<comment type="similarity">
    <text evidence="2">Belongs to the CDP-glycerol glycerophosphotransferase family.</text>
</comment>
<evidence type="ECO:0000256" key="4">
    <source>
        <dbReference type="ARBA" id="ARBA00022679"/>
    </source>
</evidence>
<dbReference type="SUPFAM" id="SSF53756">
    <property type="entry name" value="UDP-Glycosyltransferase/glycogen phosphorylase"/>
    <property type="match status" value="2"/>
</dbReference>
<comment type="subcellular location">
    <subcellularLocation>
        <location evidence="1">Cell membrane</location>
        <topology evidence="1">Peripheral membrane protein</topology>
    </subcellularLocation>
</comment>
<dbReference type="RefSeq" id="WP_166010751.1">
    <property type="nucleotide sequence ID" value="NZ_CP049888.1"/>
</dbReference>
<keyword evidence="6" id="KW-0472">Membrane</keyword>
<protein>
    <submittedName>
        <fullName evidence="8">Glycosyltransferase</fullName>
    </submittedName>
</protein>
<dbReference type="InterPro" id="IPR007554">
    <property type="entry name" value="Glycerophosphate_synth"/>
</dbReference>
<dbReference type="AlphaFoldDB" id="A0A6G8B0G0"/>
<dbReference type="Proteomes" id="UP000500741">
    <property type="component" value="Chromosome"/>
</dbReference>
<dbReference type="KEGG" id="wco:G7084_05410"/>
<feature type="domain" description="Glycosyl transferase family 1" evidence="7">
    <location>
        <begin position="1095"/>
        <end position="1248"/>
    </location>
</feature>
<accession>A0A6G8B0G0</accession>
<dbReference type="InterPro" id="IPR043148">
    <property type="entry name" value="TagF_C"/>
</dbReference>
<evidence type="ECO:0000313" key="8">
    <source>
        <dbReference type="EMBL" id="QIL50798.1"/>
    </source>
</evidence>